<organism evidence="11 12">
    <name type="scientific">Marinobacterium lutimaris</name>
    <dbReference type="NCBI Taxonomy" id="568106"/>
    <lineage>
        <taxon>Bacteria</taxon>
        <taxon>Pseudomonadati</taxon>
        <taxon>Pseudomonadota</taxon>
        <taxon>Gammaproteobacteria</taxon>
        <taxon>Oceanospirillales</taxon>
        <taxon>Oceanospirillaceae</taxon>
        <taxon>Marinobacterium</taxon>
    </lineage>
</organism>
<evidence type="ECO:0000256" key="2">
    <source>
        <dbReference type="ARBA" id="ARBA00009477"/>
    </source>
</evidence>
<reference evidence="11 12" key="1">
    <citation type="submission" date="2016-10" db="EMBL/GenBank/DDBJ databases">
        <authorList>
            <person name="de Groot N.N."/>
        </authorList>
    </citation>
    <scope>NUCLEOTIDE SEQUENCE [LARGE SCALE GENOMIC DNA]</scope>
    <source>
        <strain evidence="11 12">DSM 22012</strain>
    </source>
</reference>
<dbReference type="InterPro" id="IPR006143">
    <property type="entry name" value="RND_pump_MFP"/>
</dbReference>
<dbReference type="EMBL" id="FNVQ01000001">
    <property type="protein sequence ID" value="SEF88879.1"/>
    <property type="molecule type" value="Genomic_DNA"/>
</dbReference>
<dbReference type="PANTHER" id="PTHR30367">
    <property type="entry name" value="P-HYDROXYBENZOIC ACID EFFLUX PUMP SUBUNIT AAEA-RELATED"/>
    <property type="match status" value="1"/>
</dbReference>
<dbReference type="Gene3D" id="2.40.50.100">
    <property type="match status" value="1"/>
</dbReference>
<dbReference type="InterPro" id="IPR050393">
    <property type="entry name" value="MFP_Efflux_Pump"/>
</dbReference>
<feature type="transmembrane region" description="Helical" evidence="7">
    <location>
        <begin position="7"/>
        <end position="29"/>
    </location>
</feature>
<comment type="subcellular location">
    <subcellularLocation>
        <location evidence="1">Membrane</location>
        <topology evidence="1">Single-pass membrane protein</topology>
    </subcellularLocation>
</comment>
<feature type="coiled-coil region" evidence="6">
    <location>
        <begin position="80"/>
        <end position="124"/>
    </location>
</feature>
<evidence type="ECO:0000256" key="6">
    <source>
        <dbReference type="SAM" id="Coils"/>
    </source>
</evidence>
<dbReference type="NCBIfam" id="TIGR01730">
    <property type="entry name" value="RND_mfp"/>
    <property type="match status" value="1"/>
</dbReference>
<dbReference type="InterPro" id="IPR058634">
    <property type="entry name" value="AaeA-lik-b-barrel"/>
</dbReference>
<dbReference type="GO" id="GO:0022857">
    <property type="term" value="F:transmembrane transporter activity"/>
    <property type="evidence" value="ECO:0007669"/>
    <property type="project" value="InterPro"/>
</dbReference>
<sequence length="293" mass="32467">MNKHLTLYLRPVLTFIAALGAVLVLWQLYQYYTYAPQTRDGKIRADVVPLATDVSGKVDKIYVRDNERVEQGDLLLSLDKERLSNALARAEAVVAKARVRMQSAQRENNRYQKLSNAVSAQERDEAHDALGDAKADLDQAVADRDLARINLERADLYAPVDGTVTNFSLRPGAYATAGQPVMSLVDSHSYYMAGYFEETKLAQIKTGDKAIIRVMGEDQPIYGHVEGISAAINDSERSTETGTLLSNVNPTFSWIRLAQRIPVRIAIDETPENLKLVAGRTATVTLLKEAEND</sequence>
<feature type="domain" description="Multidrug resistance protein MdtA-like barrel-sandwich hybrid" evidence="9">
    <location>
        <begin position="48"/>
        <end position="185"/>
    </location>
</feature>
<evidence type="ECO:0000313" key="12">
    <source>
        <dbReference type="Proteomes" id="UP000236745"/>
    </source>
</evidence>
<evidence type="ECO:0000313" key="11">
    <source>
        <dbReference type="EMBL" id="SEF88879.1"/>
    </source>
</evidence>
<evidence type="ECO:0000256" key="4">
    <source>
        <dbReference type="ARBA" id="ARBA00022989"/>
    </source>
</evidence>
<keyword evidence="6" id="KW-0175">Coiled coil</keyword>
<feature type="domain" description="Multidrug resistance protein MdtA-like alpha-helical hairpin" evidence="8">
    <location>
        <begin position="87"/>
        <end position="152"/>
    </location>
</feature>
<evidence type="ECO:0000256" key="3">
    <source>
        <dbReference type="ARBA" id="ARBA00022692"/>
    </source>
</evidence>
<dbReference type="GO" id="GO:0016020">
    <property type="term" value="C:membrane"/>
    <property type="evidence" value="ECO:0007669"/>
    <property type="project" value="InterPro"/>
</dbReference>
<comment type="similarity">
    <text evidence="2">Belongs to the membrane fusion protein (MFP) (TC 8.A.1) family.</text>
</comment>
<evidence type="ECO:0000256" key="7">
    <source>
        <dbReference type="SAM" id="Phobius"/>
    </source>
</evidence>
<gene>
    <name evidence="11" type="ORF">SAMN05444390_101792</name>
</gene>
<evidence type="ECO:0000259" key="8">
    <source>
        <dbReference type="Pfam" id="PF25876"/>
    </source>
</evidence>
<dbReference type="SUPFAM" id="SSF111369">
    <property type="entry name" value="HlyD-like secretion proteins"/>
    <property type="match status" value="1"/>
</dbReference>
<dbReference type="AlphaFoldDB" id="A0A1H5VNK2"/>
<accession>A0A1H5VNK2</accession>
<dbReference type="Pfam" id="PF25963">
    <property type="entry name" value="Beta-barrel_AAEA"/>
    <property type="match status" value="1"/>
</dbReference>
<dbReference type="InterPro" id="IPR058624">
    <property type="entry name" value="MdtA-like_HH"/>
</dbReference>
<evidence type="ECO:0000259" key="10">
    <source>
        <dbReference type="Pfam" id="PF25963"/>
    </source>
</evidence>
<feature type="domain" description="p-hydroxybenzoic acid efflux pump subunit AaeA-like beta-barrel" evidence="10">
    <location>
        <begin position="189"/>
        <end position="285"/>
    </location>
</feature>
<keyword evidence="4 7" id="KW-1133">Transmembrane helix</keyword>
<protein>
    <submittedName>
        <fullName evidence="11">RND family efflux transporter, MFP subunit</fullName>
    </submittedName>
</protein>
<keyword evidence="3 7" id="KW-0812">Transmembrane</keyword>
<dbReference type="InterPro" id="IPR058625">
    <property type="entry name" value="MdtA-like_BSH"/>
</dbReference>
<proteinExistence type="inferred from homology"/>
<evidence type="ECO:0000259" key="9">
    <source>
        <dbReference type="Pfam" id="PF25917"/>
    </source>
</evidence>
<dbReference type="Proteomes" id="UP000236745">
    <property type="component" value="Unassembled WGS sequence"/>
</dbReference>
<dbReference type="Pfam" id="PF25917">
    <property type="entry name" value="BSH_RND"/>
    <property type="match status" value="1"/>
</dbReference>
<dbReference type="Gene3D" id="2.40.30.170">
    <property type="match status" value="1"/>
</dbReference>
<dbReference type="PANTHER" id="PTHR30367:SF12">
    <property type="entry name" value="P-HYDROXYBENZOIC ACID EFFLUX PUMP SUBUNIT AAEA"/>
    <property type="match status" value="1"/>
</dbReference>
<name>A0A1H5VNK2_9GAMM</name>
<dbReference type="Pfam" id="PF25876">
    <property type="entry name" value="HH_MFP_RND"/>
    <property type="match status" value="1"/>
</dbReference>
<dbReference type="OrthoDB" id="9811754at2"/>
<dbReference type="RefSeq" id="WP_104001748.1">
    <property type="nucleotide sequence ID" value="NZ_FNVQ01000001.1"/>
</dbReference>
<evidence type="ECO:0000256" key="1">
    <source>
        <dbReference type="ARBA" id="ARBA00004167"/>
    </source>
</evidence>
<evidence type="ECO:0000256" key="5">
    <source>
        <dbReference type="ARBA" id="ARBA00023136"/>
    </source>
</evidence>
<keyword evidence="12" id="KW-1185">Reference proteome</keyword>
<keyword evidence="5 7" id="KW-0472">Membrane</keyword>